<proteinExistence type="inferred from homology"/>
<reference evidence="11 12" key="1">
    <citation type="journal article" date="2020" name="Microbiol. Resour. Announc.">
        <title>Draft Genome Sequence of a Cladosporium Species Isolated from the Mesophotic Ascidian Didemnum maculosum.</title>
        <authorList>
            <person name="Gioti A."/>
            <person name="Siaperas R."/>
            <person name="Nikolaivits E."/>
            <person name="Le Goff G."/>
            <person name="Ouazzani J."/>
            <person name="Kotoulas G."/>
            <person name="Topakas E."/>
        </authorList>
    </citation>
    <scope>NUCLEOTIDE SEQUENCE [LARGE SCALE GENOMIC DNA]</scope>
    <source>
        <strain evidence="11 12">TM138-S3</strain>
    </source>
</reference>
<evidence type="ECO:0008006" key="13">
    <source>
        <dbReference type="Google" id="ProtNLM"/>
    </source>
</evidence>
<dbReference type="GeneID" id="96009828"/>
<evidence type="ECO:0000256" key="10">
    <source>
        <dbReference type="SAM" id="MobiDB-lite"/>
    </source>
</evidence>
<feature type="compositionally biased region" description="Polar residues" evidence="10">
    <location>
        <begin position="15"/>
        <end position="35"/>
    </location>
</feature>
<dbReference type="GO" id="GO:0005802">
    <property type="term" value="C:trans-Golgi network"/>
    <property type="evidence" value="ECO:0007669"/>
    <property type="project" value="TreeGrafter"/>
</dbReference>
<evidence type="ECO:0000256" key="9">
    <source>
        <dbReference type="ARBA" id="ARBA00023136"/>
    </source>
</evidence>
<sequence length="169" mass="18501">MQREEDAVHSIEDPISQSAIVDGNSTEPSPDSSAVVSEDDGRGRSSSRLSRPKLGSRKSSGTMIVSRDAPTTVVDSDFEDDDVRAMSPRRNSEEVDKLSEDARRDLIEQARVLQTSLQAIVDRVETVKSEHEKLEGGNKFLQSYIGELMQTSKITSSAPPKKGKARIGK</sequence>
<feature type="region of interest" description="Disordered" evidence="10">
    <location>
        <begin position="1"/>
        <end position="98"/>
    </location>
</feature>
<comment type="function">
    <text evidence="1">Positive regulator of amino acid starvation-induced autophagy.</text>
</comment>
<comment type="caution">
    <text evidence="11">The sequence shown here is derived from an EMBL/GenBank/DDBJ whole genome shotgun (WGS) entry which is preliminary data.</text>
</comment>
<dbReference type="Proteomes" id="UP000803884">
    <property type="component" value="Unassembled WGS sequence"/>
</dbReference>
<dbReference type="PANTHER" id="PTHR21614:SF0">
    <property type="entry name" value="GEO08385P1"/>
    <property type="match status" value="1"/>
</dbReference>
<evidence type="ECO:0000313" key="12">
    <source>
        <dbReference type="Proteomes" id="UP000803884"/>
    </source>
</evidence>
<name>A0AB34KH46_9PEZI</name>
<dbReference type="GO" id="GO:0000139">
    <property type="term" value="C:Golgi membrane"/>
    <property type="evidence" value="ECO:0007669"/>
    <property type="project" value="UniProtKB-SubCell"/>
</dbReference>
<keyword evidence="9" id="KW-0472">Membrane</keyword>
<dbReference type="GO" id="GO:0005829">
    <property type="term" value="C:cytosol"/>
    <property type="evidence" value="ECO:0007669"/>
    <property type="project" value="UniProtKB-SubCell"/>
</dbReference>
<keyword evidence="6" id="KW-0963">Cytoplasm</keyword>
<protein>
    <recommendedName>
        <fullName evidence="13">BZIP transcription factor</fullName>
    </recommendedName>
</protein>
<dbReference type="Pfam" id="PF10224">
    <property type="entry name" value="DUF2205"/>
    <property type="match status" value="1"/>
</dbReference>
<keyword evidence="12" id="KW-1185">Reference proteome</keyword>
<keyword evidence="7" id="KW-0333">Golgi apparatus</keyword>
<evidence type="ECO:0000256" key="4">
    <source>
        <dbReference type="ARBA" id="ARBA00004601"/>
    </source>
</evidence>
<evidence type="ECO:0000313" key="11">
    <source>
        <dbReference type="EMBL" id="KAL1582890.1"/>
    </source>
</evidence>
<keyword evidence="8" id="KW-0175">Coiled coil</keyword>
<evidence type="ECO:0000256" key="2">
    <source>
        <dbReference type="ARBA" id="ARBA00004255"/>
    </source>
</evidence>
<dbReference type="EMBL" id="JAAQHG020000042">
    <property type="protein sequence ID" value="KAL1582890.1"/>
    <property type="molecule type" value="Genomic_DNA"/>
</dbReference>
<dbReference type="AlphaFoldDB" id="A0AB34KH46"/>
<gene>
    <name evidence="11" type="ORF">WHR41_08386</name>
</gene>
<evidence type="ECO:0000256" key="8">
    <source>
        <dbReference type="ARBA" id="ARBA00023054"/>
    </source>
</evidence>
<dbReference type="Gene3D" id="1.20.5.170">
    <property type="match status" value="1"/>
</dbReference>
<dbReference type="RefSeq" id="XP_069225997.1">
    <property type="nucleotide sequence ID" value="XM_069376990.1"/>
</dbReference>
<dbReference type="PANTHER" id="PTHR21614">
    <property type="entry name" value="SHORT COILED COIL PROTEIN"/>
    <property type="match status" value="1"/>
</dbReference>
<accession>A0AB34KH46</accession>
<feature type="compositionally biased region" description="Basic and acidic residues" evidence="10">
    <location>
        <begin position="1"/>
        <end position="12"/>
    </location>
</feature>
<organism evidence="11 12">
    <name type="scientific">Cladosporium halotolerans</name>
    <dbReference type="NCBI Taxonomy" id="1052096"/>
    <lineage>
        <taxon>Eukaryota</taxon>
        <taxon>Fungi</taxon>
        <taxon>Dikarya</taxon>
        <taxon>Ascomycota</taxon>
        <taxon>Pezizomycotina</taxon>
        <taxon>Dothideomycetes</taxon>
        <taxon>Dothideomycetidae</taxon>
        <taxon>Cladosporiales</taxon>
        <taxon>Cladosporiaceae</taxon>
        <taxon>Cladosporium</taxon>
    </lineage>
</organism>
<evidence type="ECO:0000256" key="3">
    <source>
        <dbReference type="ARBA" id="ARBA00004514"/>
    </source>
</evidence>
<comment type="similarity">
    <text evidence="5">Belongs to the SCOC family.</text>
</comment>
<evidence type="ECO:0000256" key="7">
    <source>
        <dbReference type="ARBA" id="ARBA00023034"/>
    </source>
</evidence>
<dbReference type="InterPro" id="IPR019357">
    <property type="entry name" value="SCOC"/>
</dbReference>
<evidence type="ECO:0000256" key="5">
    <source>
        <dbReference type="ARBA" id="ARBA00010880"/>
    </source>
</evidence>
<comment type="subcellular location">
    <subcellularLocation>
        <location evidence="3">Cytoplasm</location>
        <location evidence="3">Cytosol</location>
    </subcellularLocation>
    <subcellularLocation>
        <location evidence="2">Golgi apparatus membrane</location>
        <topology evidence="2">Peripheral membrane protein</topology>
        <orientation evidence="2">Cytoplasmic side</orientation>
    </subcellularLocation>
    <subcellularLocation>
        <location evidence="4">Golgi apparatus</location>
        <location evidence="4">trans-Golgi network</location>
    </subcellularLocation>
</comment>
<evidence type="ECO:0000256" key="6">
    <source>
        <dbReference type="ARBA" id="ARBA00022490"/>
    </source>
</evidence>
<evidence type="ECO:0000256" key="1">
    <source>
        <dbReference type="ARBA" id="ARBA00002743"/>
    </source>
</evidence>